<dbReference type="KEGG" id="ovr:110139147"/>
<feature type="compositionally biased region" description="Polar residues" evidence="12">
    <location>
        <begin position="20"/>
        <end position="33"/>
    </location>
</feature>
<proteinExistence type="inferred from homology"/>
<accession>A0A6J0XT75</accession>
<comment type="subcellular location">
    <subcellularLocation>
        <location evidence="2">Membrane</location>
        <topology evidence="2">Single-pass type II membrane protein</topology>
    </subcellularLocation>
</comment>
<comment type="cofactor">
    <cofactor evidence="1 11">
        <name>Ca(2+)</name>
        <dbReference type="ChEBI" id="CHEBI:29108"/>
    </cofactor>
</comment>
<keyword evidence="4" id="KW-0597">Phosphoprotein</keyword>
<evidence type="ECO:0000313" key="14">
    <source>
        <dbReference type="RefSeq" id="XP_020752422.1"/>
    </source>
</evidence>
<keyword evidence="13" id="KW-1185">Reference proteome</keyword>
<dbReference type="InterPro" id="IPR005552">
    <property type="entry name" value="Scramblase"/>
</dbReference>
<reference evidence="14" key="2">
    <citation type="submission" date="2025-08" db="UniProtKB">
        <authorList>
            <consortium name="RefSeq"/>
        </authorList>
    </citation>
    <scope>IDENTIFICATION</scope>
    <source>
        <tissue evidence="14">Tongue muscle</tissue>
    </source>
</reference>
<dbReference type="GeneID" id="110139147"/>
<reference evidence="13" key="1">
    <citation type="journal article" date="2022" name="J. Hered.">
        <title>A De Novo Chromosome-Level Genome Assembly of the White-Tailed Deer, Odocoileus Virginianus.</title>
        <authorList>
            <person name="London E.W."/>
            <person name="Roca A.L."/>
            <person name="Novakofski J.E."/>
            <person name="Mateus-Pinilla N.E."/>
        </authorList>
    </citation>
    <scope>NUCLEOTIDE SEQUENCE [LARGE SCALE GENOMIC DNA]</scope>
</reference>
<evidence type="ECO:0000256" key="9">
    <source>
        <dbReference type="ARBA" id="ARBA00023139"/>
    </source>
</evidence>
<dbReference type="Proteomes" id="UP001652640">
    <property type="component" value="Chromosome 4"/>
</dbReference>
<dbReference type="PANTHER" id="PTHR23248:SF38">
    <property type="entry name" value="PHOSPHOLIPID SCRAMBLASE 1"/>
    <property type="match status" value="1"/>
</dbReference>
<dbReference type="InParanoid" id="A0A6J0XT75"/>
<evidence type="ECO:0000313" key="13">
    <source>
        <dbReference type="Proteomes" id="UP001652640"/>
    </source>
</evidence>
<evidence type="ECO:0000256" key="6">
    <source>
        <dbReference type="ARBA" id="ARBA00022837"/>
    </source>
</evidence>
<evidence type="ECO:0000256" key="3">
    <source>
        <dbReference type="ARBA" id="ARBA00005350"/>
    </source>
</evidence>
<evidence type="ECO:0000256" key="4">
    <source>
        <dbReference type="ARBA" id="ARBA00022553"/>
    </source>
</evidence>
<dbReference type="SUPFAM" id="SSF54518">
    <property type="entry name" value="Tubby C-terminal domain-like"/>
    <property type="match status" value="1"/>
</dbReference>
<gene>
    <name evidence="14" type="primary">LOC110139147</name>
</gene>
<evidence type="ECO:0000256" key="2">
    <source>
        <dbReference type="ARBA" id="ARBA00004606"/>
    </source>
</evidence>
<keyword evidence="10 11" id="KW-0449">Lipoprotein</keyword>
<dbReference type="InterPro" id="IPR025659">
    <property type="entry name" value="Tubby-like_C"/>
</dbReference>
<name>A0A6J0XT75_ODOVR</name>
<dbReference type="GO" id="GO:0017128">
    <property type="term" value="F:phospholipid scramblase activity"/>
    <property type="evidence" value="ECO:0007669"/>
    <property type="project" value="InterPro"/>
</dbReference>
<organism evidence="13 14">
    <name type="scientific">Odocoileus virginianus</name>
    <name type="common">White-tailed deer</name>
    <dbReference type="NCBI Taxonomy" id="9874"/>
    <lineage>
        <taxon>Eukaryota</taxon>
        <taxon>Metazoa</taxon>
        <taxon>Chordata</taxon>
        <taxon>Craniata</taxon>
        <taxon>Vertebrata</taxon>
        <taxon>Euteleostomi</taxon>
        <taxon>Mammalia</taxon>
        <taxon>Eutheria</taxon>
        <taxon>Laurasiatheria</taxon>
        <taxon>Artiodactyla</taxon>
        <taxon>Ruminantia</taxon>
        <taxon>Pecora</taxon>
        <taxon>Cervidae</taxon>
        <taxon>Odocoileinae</taxon>
        <taxon>Odocoileus</taxon>
    </lineage>
</organism>
<dbReference type="OrthoDB" id="9698320at2759"/>
<evidence type="ECO:0000256" key="1">
    <source>
        <dbReference type="ARBA" id="ARBA00001913"/>
    </source>
</evidence>
<evidence type="ECO:0000256" key="8">
    <source>
        <dbReference type="ARBA" id="ARBA00023136"/>
    </source>
</evidence>
<keyword evidence="6 11" id="KW-0106">Calcium</keyword>
<keyword evidence="8" id="KW-0472">Membrane</keyword>
<keyword evidence="5" id="KW-0812">Transmembrane</keyword>
<protein>
    <recommendedName>
        <fullName evidence="11">Phospholipid scramblase</fullName>
    </recommendedName>
</protein>
<evidence type="ECO:0000256" key="10">
    <source>
        <dbReference type="ARBA" id="ARBA00023288"/>
    </source>
</evidence>
<keyword evidence="7" id="KW-1133">Transmembrane helix</keyword>
<evidence type="ECO:0000256" key="11">
    <source>
        <dbReference type="RuleBase" id="RU363116"/>
    </source>
</evidence>
<dbReference type="Pfam" id="PF03803">
    <property type="entry name" value="Scramblase"/>
    <property type="match status" value="1"/>
</dbReference>
<dbReference type="GO" id="GO:0005886">
    <property type="term" value="C:plasma membrane"/>
    <property type="evidence" value="ECO:0007669"/>
    <property type="project" value="TreeGrafter"/>
</dbReference>
<dbReference type="PANTHER" id="PTHR23248">
    <property type="entry name" value="PHOSPHOLIPID SCRAMBLASE-RELATED"/>
    <property type="match status" value="1"/>
</dbReference>
<evidence type="ECO:0000256" key="12">
    <source>
        <dbReference type="SAM" id="MobiDB-lite"/>
    </source>
</evidence>
<evidence type="ECO:0000256" key="5">
    <source>
        <dbReference type="ARBA" id="ARBA00022692"/>
    </source>
</evidence>
<sequence length="313" mass="34848">MDNQTSLENSHSPAPKDDSSAPTAVCSETQAENTVPDHHSTSQPGTPRAQSEYIIVPPGFSVIGAAVIPVQLQPGVPEELARIPLSSDCPPGLECLNQADQIQIHQQIALTEAMISYETNNRYEIKNSRGQRMYLAVEDTAVCTRLCCGSCRPFTMRIRDLKGQEVITLKRPLRCSSCCFPCCLQEIEICAPPGIPIGYVTQTWHPCLPKFTIQNENKKDVLRIIGPYFACKFCGNIEFKIKSLDGKNVLGKISKQFTKIMREIFTHYSTFGIQFPADIDVKMKAVILGMCFLLDFMFYENNGCIQLLTGGIW</sequence>
<feature type="region of interest" description="Disordered" evidence="12">
    <location>
        <begin position="1"/>
        <end position="49"/>
    </location>
</feature>
<keyword evidence="9 11" id="KW-0564">Palmitate</keyword>
<dbReference type="RefSeq" id="XP_020752422.1">
    <property type="nucleotide sequence ID" value="XM_020896763.2"/>
</dbReference>
<feature type="compositionally biased region" description="Polar residues" evidence="12">
    <location>
        <begin position="1"/>
        <end position="12"/>
    </location>
</feature>
<comment type="similarity">
    <text evidence="3 11">Belongs to the phospholipid scramblase family.</text>
</comment>
<comment type="function">
    <text evidence="11">May mediate accelerated ATP-independent bidirectional transbilayer migration of phospholipids upon binding calcium ions that results in a loss of phospholipid asymmetry in the plasma membrane.</text>
</comment>
<evidence type="ECO:0000256" key="7">
    <source>
        <dbReference type="ARBA" id="ARBA00022989"/>
    </source>
</evidence>
<dbReference type="AlphaFoldDB" id="A0A6J0XT75"/>